<sequence length="119" mass="13921">MYNFTYFYDKLLNFYGVKNLKGLSEVTGIPISTISSIKQRESITALKKKCRELGIYNEIFGEQLLTTPLTNFSKSLEKKSYIDEDSLFFLEGLFLRAKTQNRLKELKEDIQRLSLNYLN</sequence>
<reference evidence="1" key="1">
    <citation type="journal article" date="2023" name="Antibiotics">
        <title>Genomic Characterization of Antibiotic-Resistant Campylobacterales Isolated from Chilean Poultry Meat.</title>
        <authorList>
            <person name="Concha-Toloza M."/>
            <person name="Lopez-Cantillo M."/>
            <person name="Molina-Mora J.A."/>
            <person name="Collado L."/>
        </authorList>
    </citation>
    <scope>NUCLEOTIDE SEQUENCE</scope>
    <source>
        <strain evidence="1">FR1p273A</strain>
    </source>
</reference>
<organism evidence="1 2">
    <name type="scientific">Aliarcobacter butzleri</name>
    <dbReference type="NCBI Taxonomy" id="28197"/>
    <lineage>
        <taxon>Bacteria</taxon>
        <taxon>Pseudomonadati</taxon>
        <taxon>Campylobacterota</taxon>
        <taxon>Epsilonproteobacteria</taxon>
        <taxon>Campylobacterales</taxon>
        <taxon>Arcobacteraceae</taxon>
        <taxon>Aliarcobacter</taxon>
    </lineage>
</organism>
<evidence type="ECO:0000313" key="2">
    <source>
        <dbReference type="Proteomes" id="UP001237843"/>
    </source>
</evidence>
<reference evidence="1" key="2">
    <citation type="submission" date="2023-02" db="EMBL/GenBank/DDBJ databases">
        <authorList>
            <person name="Concha-Toloza M."/>
            <person name="Lopez-Cantillo M."/>
            <person name="Molina-Mora J."/>
            <person name="Collado L."/>
        </authorList>
    </citation>
    <scope>NUCLEOTIDE SEQUENCE</scope>
    <source>
        <strain evidence="1">FR1p273A</strain>
    </source>
</reference>
<evidence type="ECO:0008006" key="3">
    <source>
        <dbReference type="Google" id="ProtNLM"/>
    </source>
</evidence>
<evidence type="ECO:0000313" key="1">
    <source>
        <dbReference type="EMBL" id="MDK2061647.1"/>
    </source>
</evidence>
<dbReference type="EMBL" id="JAQTJH010000003">
    <property type="protein sequence ID" value="MDK2061647.1"/>
    <property type="molecule type" value="Genomic_DNA"/>
</dbReference>
<dbReference type="AlphaFoldDB" id="A0AAW6VM41"/>
<name>A0AAW6VM41_9BACT</name>
<proteinExistence type="predicted"/>
<protein>
    <recommendedName>
        <fullName evidence="3">HTH cro/C1-type domain-containing protein</fullName>
    </recommendedName>
</protein>
<comment type="caution">
    <text evidence="1">The sequence shown here is derived from an EMBL/GenBank/DDBJ whole genome shotgun (WGS) entry which is preliminary data.</text>
</comment>
<dbReference type="Proteomes" id="UP001237843">
    <property type="component" value="Unassembled WGS sequence"/>
</dbReference>
<gene>
    <name evidence="1" type="ORF">PT520_03810</name>
</gene>
<dbReference type="RefSeq" id="WP_237922634.1">
    <property type="nucleotide sequence ID" value="NZ_CP183408.1"/>
</dbReference>
<accession>A0AAW6VM41</accession>